<dbReference type="InterPro" id="IPR027417">
    <property type="entry name" value="P-loop_NTPase"/>
</dbReference>
<comment type="caution">
    <text evidence="10">Lacks conserved residue(s) required for the propagation of feature annotation.</text>
</comment>
<keyword evidence="4 10" id="KW-0808">Transferase</keyword>
<comment type="cofactor">
    <cofactor evidence="1 10">
        <name>Mg(2+)</name>
        <dbReference type="ChEBI" id="CHEBI:18420"/>
    </cofactor>
</comment>
<evidence type="ECO:0000256" key="4">
    <source>
        <dbReference type="ARBA" id="ARBA00022679"/>
    </source>
</evidence>
<dbReference type="HAMAP" id="MF_00185">
    <property type="entry name" value="IPP_trans"/>
    <property type="match status" value="1"/>
</dbReference>
<feature type="site" description="Interaction with substrate tRNA" evidence="10">
    <location>
        <position position="106"/>
    </location>
</feature>
<comment type="caution">
    <text evidence="14">The sequence shown here is derived from an EMBL/GenBank/DDBJ whole genome shotgun (WGS) entry which is preliminary data.</text>
</comment>
<dbReference type="Pfam" id="PF01715">
    <property type="entry name" value="IPPT"/>
    <property type="match status" value="1"/>
</dbReference>
<dbReference type="GO" id="GO:0006400">
    <property type="term" value="P:tRNA modification"/>
    <property type="evidence" value="ECO:0007669"/>
    <property type="project" value="TreeGrafter"/>
</dbReference>
<evidence type="ECO:0000256" key="10">
    <source>
        <dbReference type="HAMAP-Rule" id="MF_00185"/>
    </source>
</evidence>
<dbReference type="RefSeq" id="WP_191161571.1">
    <property type="nucleotide sequence ID" value="NZ_JACWMX010000002.1"/>
</dbReference>
<evidence type="ECO:0000313" key="14">
    <source>
        <dbReference type="EMBL" id="MBD1392534.1"/>
    </source>
</evidence>
<comment type="similarity">
    <text evidence="3 10 13">Belongs to the IPP transferase family.</text>
</comment>
<feature type="site" description="Interaction with substrate tRNA" evidence="10">
    <location>
        <position position="128"/>
    </location>
</feature>
<keyword evidence="8 10" id="KW-0460">Magnesium</keyword>
<dbReference type="NCBIfam" id="TIGR00174">
    <property type="entry name" value="miaA"/>
    <property type="match status" value="1"/>
</dbReference>
<dbReference type="GO" id="GO:0005524">
    <property type="term" value="F:ATP binding"/>
    <property type="evidence" value="ECO:0007669"/>
    <property type="project" value="UniProtKB-UniRule"/>
</dbReference>
<evidence type="ECO:0000256" key="5">
    <source>
        <dbReference type="ARBA" id="ARBA00022694"/>
    </source>
</evidence>
<sequence>MNSVFTQPTLIVIAGPTASGKTAAAIQLANHFNTVVVSADSRQFYREMSIGTAKPNSAELAAAPHYFIDSNSITEPFSVGDFEKQCLHLLGNLFKEHHVVILAGGSGLFIKAITEGFDNLPSADEITRNKLNTELTEKGITVLQERLKAVDPIYYNEVDLNNPQRIIRALEVYETTDKPFSSYLTATANKRPFHIIKLGLDMDRAVLYDRINRRVDLMIEQGLIEEAKSLLPYRHVNALNTVGYSELFDYFDGLTDLPMAIAAIKQNTRRFAKRQLTWFRKDKAMIWLDAADADLSKKMLEAISHQH</sequence>
<evidence type="ECO:0000256" key="8">
    <source>
        <dbReference type="ARBA" id="ARBA00022842"/>
    </source>
</evidence>
<keyword evidence="7 10" id="KW-0067">ATP-binding</keyword>
<dbReference type="InterPro" id="IPR039657">
    <property type="entry name" value="Dimethylallyltransferase"/>
</dbReference>
<dbReference type="PANTHER" id="PTHR11088:SF60">
    <property type="entry name" value="TRNA DIMETHYLALLYLTRANSFERASE"/>
    <property type="match status" value="1"/>
</dbReference>
<dbReference type="EMBL" id="JACWMX010000002">
    <property type="protein sequence ID" value="MBD1392534.1"/>
    <property type="molecule type" value="Genomic_DNA"/>
</dbReference>
<evidence type="ECO:0000256" key="11">
    <source>
        <dbReference type="RuleBase" id="RU003783"/>
    </source>
</evidence>
<comment type="subunit">
    <text evidence="10">Monomer.</text>
</comment>
<dbReference type="Gene3D" id="3.40.50.300">
    <property type="entry name" value="P-loop containing nucleotide triphosphate hydrolases"/>
    <property type="match status" value="1"/>
</dbReference>
<dbReference type="AlphaFoldDB" id="A0A926NI59"/>
<evidence type="ECO:0000256" key="13">
    <source>
        <dbReference type="RuleBase" id="RU003785"/>
    </source>
</evidence>
<feature type="region of interest" description="Interaction with substrate tRNA" evidence="10">
    <location>
        <begin position="40"/>
        <end position="43"/>
    </location>
</feature>
<name>A0A926NI59_9SPHI</name>
<feature type="binding site" evidence="10">
    <location>
        <begin position="17"/>
        <end position="22"/>
    </location>
    <ligand>
        <name>substrate</name>
    </ligand>
</feature>
<protein>
    <recommendedName>
        <fullName evidence="10">tRNA dimethylallyltransferase</fullName>
        <ecNumber evidence="10">2.5.1.75</ecNumber>
    </recommendedName>
    <alternativeName>
        <fullName evidence="10">Dimethylallyl diphosphate:tRNA dimethylallyltransferase</fullName>
        <shortName evidence="10">DMAPP:tRNA dimethylallyltransferase</shortName>
        <shortName evidence="10">DMATase</shortName>
    </alternativeName>
    <alternativeName>
        <fullName evidence="10">Isopentenyl-diphosphate:tRNA isopentenyltransferase</fullName>
        <shortName evidence="10">IPP transferase</shortName>
        <shortName evidence="10">IPPT</shortName>
        <shortName evidence="10">IPTase</shortName>
    </alternativeName>
</protein>
<evidence type="ECO:0000313" key="15">
    <source>
        <dbReference type="Proteomes" id="UP000619078"/>
    </source>
</evidence>
<evidence type="ECO:0000256" key="6">
    <source>
        <dbReference type="ARBA" id="ARBA00022741"/>
    </source>
</evidence>
<keyword evidence="15" id="KW-1185">Reference proteome</keyword>
<feature type="binding site" evidence="10">
    <location>
        <begin position="15"/>
        <end position="22"/>
    </location>
    <ligand>
        <name>ATP</name>
        <dbReference type="ChEBI" id="CHEBI:30616"/>
    </ligand>
</feature>
<evidence type="ECO:0000256" key="7">
    <source>
        <dbReference type="ARBA" id="ARBA00022840"/>
    </source>
</evidence>
<comment type="function">
    <text evidence="2 10 12">Catalyzes the transfer of a dimethylallyl group onto the adenine at position 37 in tRNAs that read codons beginning with uridine, leading to the formation of N6-(dimethylallyl)adenosine (i(6)A).</text>
</comment>
<keyword evidence="6 10" id="KW-0547">Nucleotide-binding</keyword>
<gene>
    <name evidence="10 14" type="primary">miaA</name>
    <name evidence="14" type="ORF">IDJ76_05425</name>
</gene>
<evidence type="ECO:0000256" key="2">
    <source>
        <dbReference type="ARBA" id="ARBA00003213"/>
    </source>
</evidence>
<feature type="region of interest" description="Interaction with substrate tRNA" evidence="10">
    <location>
        <begin position="164"/>
        <end position="168"/>
    </location>
</feature>
<evidence type="ECO:0000256" key="12">
    <source>
        <dbReference type="RuleBase" id="RU003784"/>
    </source>
</evidence>
<proteinExistence type="inferred from homology"/>
<evidence type="ECO:0000256" key="9">
    <source>
        <dbReference type="ARBA" id="ARBA00049563"/>
    </source>
</evidence>
<organism evidence="14 15">
    <name type="scientific">Mucilaginibacter glaciei</name>
    <dbReference type="NCBI Taxonomy" id="2772109"/>
    <lineage>
        <taxon>Bacteria</taxon>
        <taxon>Pseudomonadati</taxon>
        <taxon>Bacteroidota</taxon>
        <taxon>Sphingobacteriia</taxon>
        <taxon>Sphingobacteriales</taxon>
        <taxon>Sphingobacteriaceae</taxon>
        <taxon>Mucilaginibacter</taxon>
    </lineage>
</organism>
<dbReference type="SUPFAM" id="SSF52540">
    <property type="entry name" value="P-loop containing nucleoside triphosphate hydrolases"/>
    <property type="match status" value="2"/>
</dbReference>
<comment type="catalytic activity">
    <reaction evidence="9 10 11">
        <text>adenosine(37) in tRNA + dimethylallyl diphosphate = N(6)-dimethylallyladenosine(37) in tRNA + diphosphate</text>
        <dbReference type="Rhea" id="RHEA:26482"/>
        <dbReference type="Rhea" id="RHEA-COMP:10162"/>
        <dbReference type="Rhea" id="RHEA-COMP:10375"/>
        <dbReference type="ChEBI" id="CHEBI:33019"/>
        <dbReference type="ChEBI" id="CHEBI:57623"/>
        <dbReference type="ChEBI" id="CHEBI:74411"/>
        <dbReference type="ChEBI" id="CHEBI:74415"/>
        <dbReference type="EC" id="2.5.1.75"/>
    </reaction>
</comment>
<dbReference type="InterPro" id="IPR018022">
    <property type="entry name" value="IPT"/>
</dbReference>
<dbReference type="PANTHER" id="PTHR11088">
    <property type="entry name" value="TRNA DIMETHYLALLYLTRANSFERASE"/>
    <property type="match status" value="1"/>
</dbReference>
<accession>A0A926NI59</accession>
<reference evidence="14" key="1">
    <citation type="submission" date="2020-09" db="EMBL/GenBank/DDBJ databases">
        <title>Novel species of Mucilaginibacter isolated from a glacier on the Tibetan Plateau.</title>
        <authorList>
            <person name="Liu Q."/>
            <person name="Xin Y.-H."/>
        </authorList>
    </citation>
    <scope>NUCLEOTIDE SEQUENCE</scope>
    <source>
        <strain evidence="14">ZB1P21</strain>
    </source>
</reference>
<dbReference type="GO" id="GO:0052381">
    <property type="term" value="F:tRNA dimethylallyltransferase activity"/>
    <property type="evidence" value="ECO:0007669"/>
    <property type="project" value="UniProtKB-UniRule"/>
</dbReference>
<dbReference type="Gene3D" id="1.10.20.140">
    <property type="match status" value="1"/>
</dbReference>
<evidence type="ECO:0000256" key="3">
    <source>
        <dbReference type="ARBA" id="ARBA00005842"/>
    </source>
</evidence>
<keyword evidence="5 10" id="KW-0819">tRNA processing</keyword>
<dbReference type="EC" id="2.5.1.75" evidence="10"/>
<evidence type="ECO:0000256" key="1">
    <source>
        <dbReference type="ARBA" id="ARBA00001946"/>
    </source>
</evidence>
<dbReference type="Proteomes" id="UP000619078">
    <property type="component" value="Unassembled WGS sequence"/>
</dbReference>